<dbReference type="CDD" id="cd00118">
    <property type="entry name" value="LysM"/>
    <property type="match status" value="1"/>
</dbReference>
<evidence type="ECO:0000256" key="1">
    <source>
        <dbReference type="SAM" id="MobiDB-lite"/>
    </source>
</evidence>
<dbReference type="Proteomes" id="UP000308267">
    <property type="component" value="Unassembled WGS sequence"/>
</dbReference>
<dbReference type="SUPFAM" id="SSF54106">
    <property type="entry name" value="LysM domain"/>
    <property type="match status" value="1"/>
</dbReference>
<dbReference type="EMBL" id="SJOL01001577">
    <property type="protein sequence ID" value="TGZ74692.1"/>
    <property type="molecule type" value="Genomic_DNA"/>
</dbReference>
<dbReference type="Pfam" id="PF01476">
    <property type="entry name" value="LysM"/>
    <property type="match status" value="1"/>
</dbReference>
<feature type="compositionally biased region" description="Polar residues" evidence="1">
    <location>
        <begin position="193"/>
        <end position="207"/>
    </location>
</feature>
<evidence type="ECO:0000313" key="3">
    <source>
        <dbReference type="EMBL" id="TGZ74692.1"/>
    </source>
</evidence>
<sequence>MKCGRFKLLMGEDVSILAGRRGKHYGTVGGCIRPAESYKLHYIEPGDTLVSIAVRYGTSVQHLKLLNHLWVADISNLRTLKVPAESPSMGHPLGDVELTPVRRKSASPKDECDDAPSASAYIRSLFERVQHAKESARSVLENSRLSEILSETNYNLQPEVRRSSQAVETPAVMVASSSSVSLTSQWRAPRNKPSCSTPETWSSNCDL</sequence>
<evidence type="ECO:0000259" key="2">
    <source>
        <dbReference type="PROSITE" id="PS51782"/>
    </source>
</evidence>
<feature type="region of interest" description="Disordered" evidence="1">
    <location>
        <begin position="178"/>
        <end position="207"/>
    </location>
</feature>
<dbReference type="AlphaFoldDB" id="A0A4S2MDP1"/>
<accession>A0A4S2MDP1</accession>
<dbReference type="InterPro" id="IPR036779">
    <property type="entry name" value="LysM_dom_sf"/>
</dbReference>
<dbReference type="OrthoDB" id="2107166at2759"/>
<proteinExistence type="predicted"/>
<protein>
    <recommendedName>
        <fullName evidence="2">LysM domain-containing protein</fullName>
    </recommendedName>
</protein>
<dbReference type="SMART" id="SM00257">
    <property type="entry name" value="LysM"/>
    <property type="match status" value="1"/>
</dbReference>
<name>A0A4S2MDP1_OPIFE</name>
<gene>
    <name evidence="3" type="ORF">CRM22_000800</name>
</gene>
<evidence type="ECO:0000313" key="4">
    <source>
        <dbReference type="Proteomes" id="UP000308267"/>
    </source>
</evidence>
<dbReference type="Gene3D" id="3.10.350.10">
    <property type="entry name" value="LysM domain"/>
    <property type="match status" value="1"/>
</dbReference>
<dbReference type="PROSITE" id="PS51782">
    <property type="entry name" value="LYSM"/>
    <property type="match status" value="1"/>
</dbReference>
<comment type="caution">
    <text evidence="3">The sequence shown here is derived from an EMBL/GenBank/DDBJ whole genome shotgun (WGS) entry which is preliminary data.</text>
</comment>
<dbReference type="InterPro" id="IPR018392">
    <property type="entry name" value="LysM"/>
</dbReference>
<keyword evidence="4" id="KW-1185">Reference proteome</keyword>
<organism evidence="3 4">
    <name type="scientific">Opisthorchis felineus</name>
    <dbReference type="NCBI Taxonomy" id="147828"/>
    <lineage>
        <taxon>Eukaryota</taxon>
        <taxon>Metazoa</taxon>
        <taxon>Spiralia</taxon>
        <taxon>Lophotrochozoa</taxon>
        <taxon>Platyhelminthes</taxon>
        <taxon>Trematoda</taxon>
        <taxon>Digenea</taxon>
        <taxon>Opisthorchiida</taxon>
        <taxon>Opisthorchiata</taxon>
        <taxon>Opisthorchiidae</taxon>
        <taxon>Opisthorchis</taxon>
    </lineage>
</organism>
<reference evidence="3 4" key="1">
    <citation type="journal article" date="2019" name="BMC Genomics">
        <title>New insights from Opisthorchis felineus genome: update on genomics of the epidemiologically important liver flukes.</title>
        <authorList>
            <person name="Ershov N.I."/>
            <person name="Mordvinov V.A."/>
            <person name="Prokhortchouk E.B."/>
            <person name="Pakharukova M.Y."/>
            <person name="Gunbin K.V."/>
            <person name="Ustyantsev K."/>
            <person name="Genaev M.A."/>
            <person name="Blinov A.G."/>
            <person name="Mazur A."/>
            <person name="Boulygina E."/>
            <person name="Tsygankova S."/>
            <person name="Khrameeva E."/>
            <person name="Chekanov N."/>
            <person name="Fan G."/>
            <person name="Xiao A."/>
            <person name="Zhang H."/>
            <person name="Xu X."/>
            <person name="Yang H."/>
            <person name="Solovyev V."/>
            <person name="Lee S.M."/>
            <person name="Liu X."/>
            <person name="Afonnikov D.A."/>
            <person name="Skryabin K.G."/>
        </authorList>
    </citation>
    <scope>NUCLEOTIDE SEQUENCE [LARGE SCALE GENOMIC DNA]</scope>
    <source>
        <strain evidence="3">AK-0245</strain>
        <tissue evidence="3">Whole organism</tissue>
    </source>
</reference>
<feature type="domain" description="LysM" evidence="2">
    <location>
        <begin position="39"/>
        <end position="82"/>
    </location>
</feature>